<comment type="similarity">
    <text evidence="7">Belongs to the binding-protein-dependent transport system permease family.</text>
</comment>
<feature type="transmembrane region" description="Helical" evidence="7">
    <location>
        <begin position="237"/>
        <end position="260"/>
    </location>
</feature>
<evidence type="ECO:0000256" key="6">
    <source>
        <dbReference type="ARBA" id="ARBA00023136"/>
    </source>
</evidence>
<comment type="subcellular location">
    <subcellularLocation>
        <location evidence="1 7">Cell membrane</location>
        <topology evidence="1 7">Multi-pass membrane protein</topology>
    </subcellularLocation>
</comment>
<gene>
    <name evidence="9" type="ORF">ACFFHM_01110</name>
</gene>
<keyword evidence="3" id="KW-1003">Cell membrane</keyword>
<proteinExistence type="inferred from homology"/>
<dbReference type="RefSeq" id="WP_335963489.1">
    <property type="nucleotide sequence ID" value="NZ_JAXBLX010000052.1"/>
</dbReference>
<evidence type="ECO:0000259" key="8">
    <source>
        <dbReference type="PROSITE" id="PS50928"/>
    </source>
</evidence>
<evidence type="ECO:0000256" key="1">
    <source>
        <dbReference type="ARBA" id="ARBA00004651"/>
    </source>
</evidence>
<dbReference type="EMBL" id="JBHLUX010000002">
    <property type="protein sequence ID" value="MFC0469185.1"/>
    <property type="molecule type" value="Genomic_DNA"/>
</dbReference>
<dbReference type="InterPro" id="IPR000515">
    <property type="entry name" value="MetI-like"/>
</dbReference>
<evidence type="ECO:0000313" key="9">
    <source>
        <dbReference type="EMBL" id="MFC0469185.1"/>
    </source>
</evidence>
<keyword evidence="4 7" id="KW-0812">Transmembrane</keyword>
<feature type="transmembrane region" description="Helical" evidence="7">
    <location>
        <begin position="112"/>
        <end position="137"/>
    </location>
</feature>
<dbReference type="SUPFAM" id="SSF161098">
    <property type="entry name" value="MetI-like"/>
    <property type="match status" value="1"/>
</dbReference>
<feature type="transmembrane region" description="Helical" evidence="7">
    <location>
        <begin position="84"/>
        <end position="105"/>
    </location>
</feature>
<name>A0ABV6K7A6_9BACI</name>
<evidence type="ECO:0000256" key="5">
    <source>
        <dbReference type="ARBA" id="ARBA00022989"/>
    </source>
</evidence>
<keyword evidence="2 7" id="KW-0813">Transport</keyword>
<feature type="transmembrane region" description="Helical" evidence="7">
    <location>
        <begin position="196"/>
        <end position="217"/>
    </location>
</feature>
<sequence length="276" mass="30532">MESTKLKVERINQAQTTITKRKIEVPQYVWSVLTLIGLGLLWQMLTVLLNIPSYILPSPLAIVTKFITEFSMIFSHSLTTLSEVLLGFGLSLLVGIPLAISIVYSRYLATSFYPILIAIQCIPMVSVAPILVIWFGYGLATKVLLASLISFFPIVINSVVGFRSLDSDMHDLGRSIGISEWKIFYYLRLPNALPHLFGGFKVGITLAVVGAIVGEFVASERGLGYLQLTANNRLDTVMVFATLLALALVGMLLFFAVHVVERLVMPWYNSTKAERG</sequence>
<dbReference type="PROSITE" id="PS50928">
    <property type="entry name" value="ABC_TM1"/>
    <property type="match status" value="1"/>
</dbReference>
<accession>A0ABV6K7A6</accession>
<keyword evidence="5 7" id="KW-1133">Transmembrane helix</keyword>
<dbReference type="InterPro" id="IPR035906">
    <property type="entry name" value="MetI-like_sf"/>
</dbReference>
<keyword evidence="10" id="KW-1185">Reference proteome</keyword>
<organism evidence="9 10">
    <name type="scientific">Halalkalibacter kiskunsagensis</name>
    <dbReference type="NCBI Taxonomy" id="1548599"/>
    <lineage>
        <taxon>Bacteria</taxon>
        <taxon>Bacillati</taxon>
        <taxon>Bacillota</taxon>
        <taxon>Bacilli</taxon>
        <taxon>Bacillales</taxon>
        <taxon>Bacillaceae</taxon>
        <taxon>Halalkalibacter</taxon>
    </lineage>
</organism>
<evidence type="ECO:0000256" key="7">
    <source>
        <dbReference type="RuleBase" id="RU363032"/>
    </source>
</evidence>
<evidence type="ECO:0000313" key="10">
    <source>
        <dbReference type="Proteomes" id="UP001589838"/>
    </source>
</evidence>
<keyword evidence="6 7" id="KW-0472">Membrane</keyword>
<dbReference type="Pfam" id="PF00528">
    <property type="entry name" value="BPD_transp_1"/>
    <property type="match status" value="1"/>
</dbReference>
<feature type="transmembrane region" description="Helical" evidence="7">
    <location>
        <begin position="28"/>
        <end position="51"/>
    </location>
</feature>
<evidence type="ECO:0000256" key="2">
    <source>
        <dbReference type="ARBA" id="ARBA00022448"/>
    </source>
</evidence>
<reference evidence="9 10" key="1">
    <citation type="submission" date="2024-09" db="EMBL/GenBank/DDBJ databases">
        <authorList>
            <person name="Sun Q."/>
            <person name="Mori K."/>
        </authorList>
    </citation>
    <scope>NUCLEOTIDE SEQUENCE [LARGE SCALE GENOMIC DNA]</scope>
    <source>
        <strain evidence="9 10">NCAIM B.02610</strain>
    </source>
</reference>
<dbReference type="PANTHER" id="PTHR30151">
    <property type="entry name" value="ALKANE SULFONATE ABC TRANSPORTER-RELATED, MEMBRANE SUBUNIT"/>
    <property type="match status" value="1"/>
</dbReference>
<dbReference type="Proteomes" id="UP001589838">
    <property type="component" value="Unassembled WGS sequence"/>
</dbReference>
<feature type="transmembrane region" description="Helical" evidence="7">
    <location>
        <begin position="143"/>
        <end position="165"/>
    </location>
</feature>
<feature type="domain" description="ABC transmembrane type-1" evidence="8">
    <location>
        <begin position="77"/>
        <end position="261"/>
    </location>
</feature>
<dbReference type="Gene3D" id="1.10.3720.10">
    <property type="entry name" value="MetI-like"/>
    <property type="match status" value="1"/>
</dbReference>
<dbReference type="CDD" id="cd06261">
    <property type="entry name" value="TM_PBP2"/>
    <property type="match status" value="1"/>
</dbReference>
<evidence type="ECO:0000256" key="3">
    <source>
        <dbReference type="ARBA" id="ARBA00022475"/>
    </source>
</evidence>
<protein>
    <submittedName>
        <fullName evidence="9">ABC transporter permease</fullName>
    </submittedName>
</protein>
<evidence type="ECO:0000256" key="4">
    <source>
        <dbReference type="ARBA" id="ARBA00022692"/>
    </source>
</evidence>
<dbReference type="PANTHER" id="PTHR30151:SF20">
    <property type="entry name" value="ABC TRANSPORTER PERMEASE PROTEIN HI_0355-RELATED"/>
    <property type="match status" value="1"/>
</dbReference>
<comment type="caution">
    <text evidence="9">The sequence shown here is derived from an EMBL/GenBank/DDBJ whole genome shotgun (WGS) entry which is preliminary data.</text>
</comment>